<proteinExistence type="predicted"/>
<dbReference type="GO" id="GO:0005829">
    <property type="term" value="C:cytosol"/>
    <property type="evidence" value="ECO:0007669"/>
    <property type="project" value="TreeGrafter"/>
</dbReference>
<dbReference type="Pfam" id="PF08282">
    <property type="entry name" value="Hydrolase_3"/>
    <property type="match status" value="1"/>
</dbReference>
<dbReference type="PROSITE" id="PS01229">
    <property type="entry name" value="COF_2"/>
    <property type="match status" value="1"/>
</dbReference>
<comment type="caution">
    <text evidence="1">The sequence shown here is derived from an EMBL/GenBank/DDBJ whole genome shotgun (WGS) entry which is preliminary data.</text>
</comment>
<dbReference type="AlphaFoldDB" id="A0A395V6J9"/>
<dbReference type="Gene3D" id="3.30.1240.10">
    <property type="match status" value="1"/>
</dbReference>
<name>A0A395V6J9_9FIRM</name>
<dbReference type="EMBL" id="QRVL01000007">
    <property type="protein sequence ID" value="RGS40449.1"/>
    <property type="molecule type" value="Genomic_DNA"/>
</dbReference>
<dbReference type="NCBIfam" id="TIGR00099">
    <property type="entry name" value="Cof-subfamily"/>
    <property type="match status" value="1"/>
</dbReference>
<organism evidence="1 2">
    <name type="scientific">Roseburia hominis</name>
    <dbReference type="NCBI Taxonomy" id="301301"/>
    <lineage>
        <taxon>Bacteria</taxon>
        <taxon>Bacillati</taxon>
        <taxon>Bacillota</taxon>
        <taxon>Clostridia</taxon>
        <taxon>Lachnospirales</taxon>
        <taxon>Lachnospiraceae</taxon>
        <taxon>Roseburia</taxon>
    </lineage>
</organism>
<evidence type="ECO:0000313" key="1">
    <source>
        <dbReference type="EMBL" id="RGS40449.1"/>
    </source>
</evidence>
<reference evidence="1 2" key="1">
    <citation type="submission" date="2018-08" db="EMBL/GenBank/DDBJ databases">
        <title>A genome reference for cultivated species of the human gut microbiota.</title>
        <authorList>
            <person name="Zou Y."/>
            <person name="Xue W."/>
            <person name="Luo G."/>
        </authorList>
    </citation>
    <scope>NUCLEOTIDE SEQUENCE [LARGE SCALE GENOMIC DNA]</scope>
    <source>
        <strain evidence="1 2">AF22-12AC</strain>
    </source>
</reference>
<sequence>MSAEMINNHKKVVFLDVDGTMVNDRGEIPESAKEAVRRAKANGHKMVVCTGRSRFQIYDELLELGFSGIVGAAGVFVIADGKEIYHAYIDEAHRKSVYDYLEGNGFLFCYQADDGVVLNRRSSEGILEIYRKMGMSEERLVRLTGNMHLTEEPWKNPKNEKLLYYNAPFPVAKVHADLEPYFDTVAISLEGMGEYAGEIGINGINKATGMERYLNAAGIAREDSIAVGDGPNDLQMMEYAGIGIAMGNAREEVKERADMVTSSIDNDGIYRAFETLGLFA</sequence>
<dbReference type="Gene3D" id="3.40.50.1000">
    <property type="entry name" value="HAD superfamily/HAD-like"/>
    <property type="match status" value="1"/>
</dbReference>
<dbReference type="InterPro" id="IPR006379">
    <property type="entry name" value="HAD-SF_hydro_IIB"/>
</dbReference>
<gene>
    <name evidence="1" type="ORF">DWX93_10075</name>
</gene>
<accession>A0A395V6J9</accession>
<dbReference type="SFLD" id="SFLDS00003">
    <property type="entry name" value="Haloacid_Dehalogenase"/>
    <property type="match status" value="1"/>
</dbReference>
<dbReference type="Proteomes" id="UP000266172">
    <property type="component" value="Unassembled WGS sequence"/>
</dbReference>
<dbReference type="PANTHER" id="PTHR10000:SF25">
    <property type="entry name" value="PHOSPHATASE YKRA-RELATED"/>
    <property type="match status" value="1"/>
</dbReference>
<dbReference type="InterPro" id="IPR000150">
    <property type="entry name" value="Cof"/>
</dbReference>
<dbReference type="InterPro" id="IPR023214">
    <property type="entry name" value="HAD_sf"/>
</dbReference>
<dbReference type="SFLD" id="SFLDG01140">
    <property type="entry name" value="C2.B:_Phosphomannomutase_and_P"/>
    <property type="match status" value="1"/>
</dbReference>
<dbReference type="RefSeq" id="WP_118097532.1">
    <property type="nucleotide sequence ID" value="NZ_CAUGCI010000037.1"/>
</dbReference>
<evidence type="ECO:0000313" key="2">
    <source>
        <dbReference type="Proteomes" id="UP000266172"/>
    </source>
</evidence>
<dbReference type="SUPFAM" id="SSF56784">
    <property type="entry name" value="HAD-like"/>
    <property type="match status" value="1"/>
</dbReference>
<dbReference type="InterPro" id="IPR036412">
    <property type="entry name" value="HAD-like_sf"/>
</dbReference>
<dbReference type="NCBIfam" id="TIGR01484">
    <property type="entry name" value="HAD-SF-IIB"/>
    <property type="match status" value="1"/>
</dbReference>
<dbReference type="GO" id="GO:0016791">
    <property type="term" value="F:phosphatase activity"/>
    <property type="evidence" value="ECO:0007669"/>
    <property type="project" value="TreeGrafter"/>
</dbReference>
<protein>
    <submittedName>
        <fullName evidence="1">HAD family hydrolase</fullName>
    </submittedName>
</protein>
<keyword evidence="1" id="KW-0378">Hydrolase</keyword>
<dbReference type="PANTHER" id="PTHR10000">
    <property type="entry name" value="PHOSPHOSERINE PHOSPHATASE"/>
    <property type="match status" value="1"/>
</dbReference>
<dbReference type="GO" id="GO:0000287">
    <property type="term" value="F:magnesium ion binding"/>
    <property type="evidence" value="ECO:0007669"/>
    <property type="project" value="TreeGrafter"/>
</dbReference>